<keyword evidence="1" id="KW-0472">Membrane</keyword>
<evidence type="ECO:0000256" key="1">
    <source>
        <dbReference type="SAM" id="Phobius"/>
    </source>
</evidence>
<evidence type="ECO:0000313" key="3">
    <source>
        <dbReference type="EMBL" id="CAA4130122.1"/>
    </source>
</evidence>
<reference evidence="10 11" key="1">
    <citation type="submission" date="2018-11" db="EMBL/GenBank/DDBJ databases">
        <title>Genomic profiling of Staphylococcus species from a Poultry farm system in KwaZulu-Natal, South Africa.</title>
        <authorList>
            <person name="Amoako D.G."/>
            <person name="Somboro A.M."/>
            <person name="Abia A.L.K."/>
            <person name="Bester L.A."/>
            <person name="Essack S.Y."/>
        </authorList>
    </citation>
    <scope>NUCLEOTIDE SEQUENCE [LARGE SCALE GENOMIC DNA]</scope>
    <source>
        <strain evidence="10 11">SA9</strain>
    </source>
</reference>
<evidence type="ECO:0000313" key="2">
    <source>
        <dbReference type="EMBL" id="CAA4099136.1"/>
    </source>
</evidence>
<evidence type="ECO:0000313" key="6">
    <source>
        <dbReference type="EMBL" id="CAA6114972.1"/>
    </source>
</evidence>
<reference evidence="18 19" key="2">
    <citation type="submission" date="2020-06" db="EMBL/GenBank/DDBJ databases">
        <authorList>
            <consortium name="Pathogen Informatics"/>
        </authorList>
    </citation>
    <scope>NUCLEOTIDE SEQUENCE [LARGE SCALE GENOMIC DNA]</scope>
    <source>
        <strain evidence="9 19">MOS105</strain>
        <strain evidence="3 15">S040_N01_C01</strain>
        <strain evidence="2 13">S087_N01_C01</strain>
        <strain evidence="8 18">SG160</strain>
        <strain evidence="6 17">T012_N10_C04</strain>
        <strain evidence="4 12">T012_N16_C08</strain>
        <strain evidence="5 14">T065_N03_C06</strain>
        <strain evidence="7 16">T197_A02_C01</strain>
    </source>
</reference>
<feature type="transmembrane region" description="Helical" evidence="1">
    <location>
        <begin position="6"/>
        <end position="24"/>
    </location>
</feature>
<dbReference type="AlphaFoldDB" id="A0A2I7Y920"/>
<dbReference type="Proteomes" id="UP000442782">
    <property type="component" value="Unassembled WGS sequence"/>
</dbReference>
<keyword evidence="1" id="KW-1133">Transmembrane helix</keyword>
<evidence type="ECO:0000313" key="19">
    <source>
        <dbReference type="Proteomes" id="UP000507112"/>
    </source>
</evidence>
<evidence type="ECO:0000313" key="11">
    <source>
        <dbReference type="Proteomes" id="UP000293434"/>
    </source>
</evidence>
<organism evidence="9 19">
    <name type="scientific">Staphylococcus aureus</name>
    <dbReference type="NCBI Taxonomy" id="1280"/>
    <lineage>
        <taxon>Bacteria</taxon>
        <taxon>Bacillati</taxon>
        <taxon>Bacillota</taxon>
        <taxon>Bacilli</taxon>
        <taxon>Bacillales</taxon>
        <taxon>Staphylococcaceae</taxon>
        <taxon>Staphylococcus</taxon>
    </lineage>
</organism>
<dbReference type="EMBL" id="CACTPI010000007">
    <property type="protein sequence ID" value="CAA4130122.1"/>
    <property type="molecule type" value="Genomic_DNA"/>
</dbReference>
<feature type="transmembrane region" description="Helical" evidence="1">
    <location>
        <begin position="148"/>
        <end position="166"/>
    </location>
</feature>
<dbReference type="Proteomes" id="UP000505390">
    <property type="component" value="Unassembled WGS sequence"/>
</dbReference>
<feature type="transmembrane region" description="Helical" evidence="1">
    <location>
        <begin position="63"/>
        <end position="85"/>
    </location>
</feature>
<evidence type="ECO:0000313" key="9">
    <source>
        <dbReference type="EMBL" id="CAC8232803.1"/>
    </source>
</evidence>
<feature type="transmembrane region" description="Helical" evidence="1">
    <location>
        <begin position="172"/>
        <end position="193"/>
    </location>
</feature>
<dbReference type="Gene3D" id="1.20.1280.290">
    <property type="match status" value="1"/>
</dbReference>
<evidence type="ECO:0000313" key="7">
    <source>
        <dbReference type="EMBL" id="CAA6378219.1"/>
    </source>
</evidence>
<accession>A0A2I7Y920</accession>
<dbReference type="Proteomes" id="UP000442696">
    <property type="component" value="Unassembled WGS sequence"/>
</dbReference>
<feature type="transmembrane region" description="Helical" evidence="1">
    <location>
        <begin position="36"/>
        <end position="57"/>
    </location>
</feature>
<keyword evidence="1" id="KW-0812">Transmembrane</keyword>
<protein>
    <submittedName>
        <fullName evidence="9">Phage protein</fullName>
    </submittedName>
</protein>
<dbReference type="Proteomes" id="UP000443708">
    <property type="component" value="Unassembled WGS sequence"/>
</dbReference>
<evidence type="ECO:0000313" key="14">
    <source>
        <dbReference type="Proteomes" id="UP000443506"/>
    </source>
</evidence>
<comment type="caution">
    <text evidence="9">The sequence shown here is derived from an EMBL/GenBank/DDBJ whole genome shotgun (WGS) entry which is preliminary data.</text>
</comment>
<dbReference type="EMBL" id="RQTC01000263">
    <property type="protein sequence ID" value="RZH91147.1"/>
    <property type="molecule type" value="Genomic_DNA"/>
</dbReference>
<dbReference type="EMBL" id="CACTOE010000005">
    <property type="protein sequence ID" value="CAA4099136.1"/>
    <property type="molecule type" value="Genomic_DNA"/>
</dbReference>
<sequence>MAALLLTLNLLVVLIFVTAYYNQLKSIFYSKNITGISSMFWYLVSFSTLFSLLNVLRTGNAEWYIYLGQFINAGVALIIVICLNFKRMEKPIAILFSLLYILLALVIFSHLSLEVSQTVATVSIVLAYIDQIIHFIRKKTSEGANPLLYLFFAIGLSLLVTIFSLTGVSIHIIITEVANICLLLTCFVLAKVYSKIRNKI</sequence>
<evidence type="ECO:0000313" key="16">
    <source>
        <dbReference type="Proteomes" id="UP000459586"/>
    </source>
</evidence>
<dbReference type="Proteomes" id="UP000443506">
    <property type="component" value="Unassembled WGS sequence"/>
</dbReference>
<evidence type="ECO:0000313" key="15">
    <source>
        <dbReference type="Proteomes" id="UP000443708"/>
    </source>
</evidence>
<dbReference type="Proteomes" id="UP000293434">
    <property type="component" value="Unassembled WGS sequence"/>
</dbReference>
<evidence type="ECO:0000313" key="17">
    <source>
        <dbReference type="Proteomes" id="UP000459702"/>
    </source>
</evidence>
<evidence type="ECO:0000313" key="13">
    <source>
        <dbReference type="Proteomes" id="UP000442782"/>
    </source>
</evidence>
<dbReference type="EMBL" id="CACURZ010000015">
    <property type="protein sequence ID" value="CAA6378219.1"/>
    <property type="molecule type" value="Genomic_DNA"/>
</dbReference>
<evidence type="ECO:0000313" key="10">
    <source>
        <dbReference type="EMBL" id="RZH91147.1"/>
    </source>
</evidence>
<dbReference type="EMBL" id="CAIGXB010000012">
    <property type="protein sequence ID" value="CAC5808630.1"/>
    <property type="molecule type" value="Genomic_DNA"/>
</dbReference>
<dbReference type="EMBL" id="CACTQT010000014">
    <property type="protein sequence ID" value="CAA4391126.1"/>
    <property type="molecule type" value="Genomic_DNA"/>
</dbReference>
<dbReference type="EMBL" id="CACTWD010000015">
    <property type="protein sequence ID" value="CAA4698895.1"/>
    <property type="molecule type" value="Genomic_DNA"/>
</dbReference>
<proteinExistence type="predicted"/>
<dbReference type="EMBL" id="CAIIGD010000011">
    <property type="protein sequence ID" value="CAC8232803.1"/>
    <property type="molecule type" value="Genomic_DNA"/>
</dbReference>
<evidence type="ECO:0000313" key="8">
    <source>
        <dbReference type="EMBL" id="CAC5808630.1"/>
    </source>
</evidence>
<gene>
    <name evidence="10" type="ORF">EIG94_12990</name>
    <name evidence="2" type="ORF">SAMEA1029512_00849</name>
    <name evidence="3" type="ORF">SAMEA1029528_01714</name>
    <name evidence="4" type="ORF">SAMEA2078260_02263</name>
    <name evidence="6" type="ORF">SAMEA2078588_02276</name>
    <name evidence="7" type="ORF">SAMEA2080344_02290</name>
    <name evidence="5" type="ORF">SAMEA2081063_02254</name>
    <name evidence="8" type="ORF">SAMEA4008575_02482</name>
    <name evidence="9" type="ORF">SAMEA70146418_02497</name>
</gene>
<dbReference type="RefSeq" id="WP_000729421.1">
    <property type="nucleotide sequence ID" value="NZ_AP025249.1"/>
</dbReference>
<evidence type="ECO:0000313" key="12">
    <source>
        <dbReference type="Proteomes" id="UP000442696"/>
    </source>
</evidence>
<evidence type="ECO:0000313" key="5">
    <source>
        <dbReference type="EMBL" id="CAA4698895.1"/>
    </source>
</evidence>
<evidence type="ECO:0000313" key="4">
    <source>
        <dbReference type="EMBL" id="CAA4391126.1"/>
    </source>
</evidence>
<dbReference type="Proteomes" id="UP000507112">
    <property type="component" value="Unassembled WGS sequence"/>
</dbReference>
<dbReference type="Proteomes" id="UP000459586">
    <property type="component" value="Unassembled WGS sequence"/>
</dbReference>
<name>A0A2I7Y920_STAAU</name>
<dbReference type="EMBL" id="CACUNS010000015">
    <property type="protein sequence ID" value="CAA6114972.1"/>
    <property type="molecule type" value="Genomic_DNA"/>
</dbReference>
<evidence type="ECO:0000313" key="18">
    <source>
        <dbReference type="Proteomes" id="UP000505390"/>
    </source>
</evidence>
<feature type="transmembrane region" description="Helical" evidence="1">
    <location>
        <begin position="92"/>
        <end position="113"/>
    </location>
</feature>
<dbReference type="Proteomes" id="UP000459702">
    <property type="component" value="Unassembled WGS sequence"/>
</dbReference>